<protein>
    <recommendedName>
        <fullName evidence="4">Proton-dependent oligopeptide transport family protein</fullName>
    </recommendedName>
</protein>
<keyword evidence="1" id="KW-1133">Transmembrane helix</keyword>
<feature type="transmembrane region" description="Helical" evidence="1">
    <location>
        <begin position="94"/>
        <end position="117"/>
    </location>
</feature>
<dbReference type="Proteomes" id="UP000886885">
    <property type="component" value="Chromosome 12D"/>
</dbReference>
<evidence type="ECO:0000256" key="1">
    <source>
        <dbReference type="SAM" id="Phobius"/>
    </source>
</evidence>
<reference evidence="2" key="1">
    <citation type="journal article" date="2020" name="bioRxiv">
        <title>Hybrid origin of Populus tomentosa Carr. identified through genome sequencing and phylogenomic analysis.</title>
        <authorList>
            <person name="An X."/>
            <person name="Gao K."/>
            <person name="Chen Z."/>
            <person name="Li J."/>
            <person name="Yang X."/>
            <person name="Yang X."/>
            <person name="Zhou J."/>
            <person name="Guo T."/>
            <person name="Zhao T."/>
            <person name="Huang S."/>
            <person name="Miao D."/>
            <person name="Khan W.U."/>
            <person name="Rao P."/>
            <person name="Ye M."/>
            <person name="Lei B."/>
            <person name="Liao W."/>
            <person name="Wang J."/>
            <person name="Ji L."/>
            <person name="Li Y."/>
            <person name="Guo B."/>
            <person name="Mustafa N.S."/>
            <person name="Li S."/>
            <person name="Yun Q."/>
            <person name="Keller S.R."/>
            <person name="Mao J."/>
            <person name="Zhang R."/>
            <person name="Strauss S.H."/>
        </authorList>
    </citation>
    <scope>NUCLEOTIDE SEQUENCE</scope>
    <source>
        <strain evidence="2">GM15</strain>
        <tissue evidence="2">Leaf</tissue>
    </source>
</reference>
<dbReference type="EMBL" id="JAAWWB010000024">
    <property type="protein sequence ID" value="KAG6753136.1"/>
    <property type="molecule type" value="Genomic_DNA"/>
</dbReference>
<dbReference type="PANTHER" id="PTHR11654">
    <property type="entry name" value="OLIGOPEPTIDE TRANSPORTER-RELATED"/>
    <property type="match status" value="1"/>
</dbReference>
<evidence type="ECO:0008006" key="4">
    <source>
        <dbReference type="Google" id="ProtNLM"/>
    </source>
</evidence>
<keyword evidence="3" id="KW-1185">Reference proteome</keyword>
<organism evidence="2 3">
    <name type="scientific">Populus tomentosa</name>
    <name type="common">Chinese white poplar</name>
    <dbReference type="NCBI Taxonomy" id="118781"/>
    <lineage>
        <taxon>Eukaryota</taxon>
        <taxon>Viridiplantae</taxon>
        <taxon>Streptophyta</taxon>
        <taxon>Embryophyta</taxon>
        <taxon>Tracheophyta</taxon>
        <taxon>Spermatophyta</taxon>
        <taxon>Magnoliopsida</taxon>
        <taxon>eudicotyledons</taxon>
        <taxon>Gunneridae</taxon>
        <taxon>Pentapetalae</taxon>
        <taxon>rosids</taxon>
        <taxon>fabids</taxon>
        <taxon>Malpighiales</taxon>
        <taxon>Salicaceae</taxon>
        <taxon>Saliceae</taxon>
        <taxon>Populus</taxon>
    </lineage>
</organism>
<dbReference type="OrthoDB" id="8904098at2759"/>
<comment type="caution">
    <text evidence="2">The sequence shown here is derived from an EMBL/GenBank/DDBJ whole genome shotgun (WGS) entry which is preliminary data.</text>
</comment>
<proteinExistence type="predicted"/>
<name>A0A8X7YLY3_POPTO</name>
<dbReference type="AlphaFoldDB" id="A0A8X7YLY3"/>
<keyword evidence="1" id="KW-0812">Transmembrane</keyword>
<accession>A0A8X7YLY3</accession>
<evidence type="ECO:0000313" key="2">
    <source>
        <dbReference type="EMBL" id="KAG6753136.1"/>
    </source>
</evidence>
<keyword evidence="1" id="KW-0472">Membrane</keyword>
<sequence>MYSHCNGRSSGEQATSYCIETRFRRGFQCNWADRFLLLSVSEDHDKHCSCSFLTRYGSRELSGSLIIGIVDDVTRRGGKVSWVSDNLNKGHYDYYYWLLFLLSLVNFFYYLLCCWAFGSEDKEEYDDGEAMEEVEMHPYAGSPIRHIGV</sequence>
<evidence type="ECO:0000313" key="3">
    <source>
        <dbReference type="Proteomes" id="UP000886885"/>
    </source>
</evidence>
<gene>
    <name evidence="2" type="ORF">POTOM_043180</name>
</gene>